<accession>A0A554SP01</accession>
<gene>
    <name evidence="1" type="ORF">FNM00_00405</name>
</gene>
<name>A0A554SP01_9ACTN</name>
<dbReference type="AlphaFoldDB" id="A0A554SP01"/>
<sequence>MSWFRRKPKPPPEQWFVEVVFQEPVEAAYRFPKPMSKRDALLSAAEMNESNTRLIESLRGNRHWFRAVKEGS</sequence>
<evidence type="ECO:0000313" key="2">
    <source>
        <dbReference type="Proteomes" id="UP000316988"/>
    </source>
</evidence>
<keyword evidence="2" id="KW-1185">Reference proteome</keyword>
<dbReference type="RefSeq" id="WP_143911038.1">
    <property type="nucleotide sequence ID" value="NZ_VLNT01000001.1"/>
</dbReference>
<dbReference type="Proteomes" id="UP000316988">
    <property type="component" value="Unassembled WGS sequence"/>
</dbReference>
<reference evidence="1 2" key="1">
    <citation type="submission" date="2019-07" db="EMBL/GenBank/DDBJ databases">
        <authorList>
            <person name="Zhao L.H."/>
        </authorList>
    </citation>
    <scope>NUCLEOTIDE SEQUENCE [LARGE SCALE GENOMIC DNA]</scope>
    <source>
        <strain evidence="1 2">Co35</strain>
    </source>
</reference>
<dbReference type="EMBL" id="VLNT01000001">
    <property type="protein sequence ID" value="TSD68091.1"/>
    <property type="molecule type" value="Genomic_DNA"/>
</dbReference>
<organism evidence="1 2">
    <name type="scientific">Aeromicrobium piscarium</name>
    <dbReference type="NCBI Taxonomy" id="2590901"/>
    <lineage>
        <taxon>Bacteria</taxon>
        <taxon>Bacillati</taxon>
        <taxon>Actinomycetota</taxon>
        <taxon>Actinomycetes</taxon>
        <taxon>Propionibacteriales</taxon>
        <taxon>Nocardioidaceae</taxon>
        <taxon>Aeromicrobium</taxon>
    </lineage>
</organism>
<evidence type="ECO:0000313" key="1">
    <source>
        <dbReference type="EMBL" id="TSD68091.1"/>
    </source>
</evidence>
<proteinExistence type="predicted"/>
<protein>
    <submittedName>
        <fullName evidence="1">Uncharacterized protein</fullName>
    </submittedName>
</protein>
<comment type="caution">
    <text evidence="1">The sequence shown here is derived from an EMBL/GenBank/DDBJ whole genome shotgun (WGS) entry which is preliminary data.</text>
</comment>